<organism evidence="2 3">
    <name type="scientific">Cryptolaemus montrouzieri</name>
    <dbReference type="NCBI Taxonomy" id="559131"/>
    <lineage>
        <taxon>Eukaryota</taxon>
        <taxon>Metazoa</taxon>
        <taxon>Ecdysozoa</taxon>
        <taxon>Arthropoda</taxon>
        <taxon>Hexapoda</taxon>
        <taxon>Insecta</taxon>
        <taxon>Pterygota</taxon>
        <taxon>Neoptera</taxon>
        <taxon>Endopterygota</taxon>
        <taxon>Coleoptera</taxon>
        <taxon>Polyphaga</taxon>
        <taxon>Cucujiformia</taxon>
        <taxon>Coccinelloidea</taxon>
        <taxon>Coccinellidae</taxon>
        <taxon>Scymninae</taxon>
        <taxon>Scymnini</taxon>
        <taxon>Cryptolaemus</taxon>
    </lineage>
</organism>
<evidence type="ECO:0000313" key="2">
    <source>
        <dbReference type="EMBL" id="KAL3286643.1"/>
    </source>
</evidence>
<feature type="domain" description="DUF4802" evidence="1">
    <location>
        <begin position="91"/>
        <end position="156"/>
    </location>
</feature>
<dbReference type="InterPro" id="IPR032061">
    <property type="entry name" value="DUF4802"/>
</dbReference>
<evidence type="ECO:0000313" key="3">
    <source>
        <dbReference type="Proteomes" id="UP001516400"/>
    </source>
</evidence>
<name>A0ABD2P7C9_9CUCU</name>
<sequence>MSASNSSTRSNSIDTSIEYDCGSINPVDDIPEAVLEAAEIAGNDDDVPCSPPPPYDYVLEEECGKYQSQDDEGDGNTIPTITSKGPVIVHTSSKELYKAVAKQFGITCKMSDDCRCYECQSHYFDCADFERTEQEKSDGGLGAGTPLFINEAMQGSVCTIL</sequence>
<comment type="caution">
    <text evidence="2">The sequence shown here is derived from an EMBL/GenBank/DDBJ whole genome shotgun (WGS) entry which is preliminary data.</text>
</comment>
<proteinExistence type="predicted"/>
<accession>A0ABD2P7C9</accession>
<dbReference type="Pfam" id="PF16060">
    <property type="entry name" value="DUF4802"/>
    <property type="match status" value="1"/>
</dbReference>
<protein>
    <recommendedName>
        <fullName evidence="1">DUF4802 domain-containing protein</fullName>
    </recommendedName>
</protein>
<gene>
    <name evidence="2" type="ORF">HHI36_001142</name>
</gene>
<dbReference type="EMBL" id="JABFTP020000185">
    <property type="protein sequence ID" value="KAL3286643.1"/>
    <property type="molecule type" value="Genomic_DNA"/>
</dbReference>
<keyword evidence="3" id="KW-1185">Reference proteome</keyword>
<dbReference type="AlphaFoldDB" id="A0ABD2P7C9"/>
<reference evidence="2 3" key="1">
    <citation type="journal article" date="2021" name="BMC Biol.">
        <title>Horizontally acquired antibacterial genes associated with adaptive radiation of ladybird beetles.</title>
        <authorList>
            <person name="Li H.S."/>
            <person name="Tang X.F."/>
            <person name="Huang Y.H."/>
            <person name="Xu Z.Y."/>
            <person name="Chen M.L."/>
            <person name="Du X.Y."/>
            <person name="Qiu B.Y."/>
            <person name="Chen P.T."/>
            <person name="Zhang W."/>
            <person name="Slipinski A."/>
            <person name="Escalona H.E."/>
            <person name="Waterhouse R.M."/>
            <person name="Zwick A."/>
            <person name="Pang H."/>
        </authorList>
    </citation>
    <scope>NUCLEOTIDE SEQUENCE [LARGE SCALE GENOMIC DNA]</scope>
    <source>
        <strain evidence="2">SYSU2018</strain>
    </source>
</reference>
<evidence type="ECO:0000259" key="1">
    <source>
        <dbReference type="Pfam" id="PF16060"/>
    </source>
</evidence>
<dbReference type="Proteomes" id="UP001516400">
    <property type="component" value="Unassembled WGS sequence"/>
</dbReference>